<evidence type="ECO:0000313" key="5">
    <source>
        <dbReference type="Proteomes" id="UP001279734"/>
    </source>
</evidence>
<evidence type="ECO:0000256" key="1">
    <source>
        <dbReference type="ARBA" id="ARBA00022737"/>
    </source>
</evidence>
<evidence type="ECO:0000313" key="4">
    <source>
        <dbReference type="EMBL" id="GMH29317.1"/>
    </source>
</evidence>
<evidence type="ECO:0000259" key="3">
    <source>
        <dbReference type="Pfam" id="PF14381"/>
    </source>
</evidence>
<comment type="caution">
    <text evidence="4">The sequence shown here is derived from an EMBL/GenBank/DDBJ whole genome shotgun (WGS) entry which is preliminary data.</text>
</comment>
<dbReference type="InterPro" id="IPR052441">
    <property type="entry name" value="Armadillo-Ser/Thr_Kinase"/>
</dbReference>
<sequence>MATVASDLSAAILRSKNIEAPVLYRGIVHSFNPVNNLELKVLRVFPSTCSANPKTKSLKAPMLIGSVVPLVTAGHARSTVRILIRFFGSKVQKAGNSTGHELFLNAAIQRIADFVVYQMGGLVGDTDEMLKRCRVTSNELRNSLNTVKLPIGRVDVGLSRHRSLLFKVLADRINLPCMLGKGSIYTGTDDGAVHWIKIDDGSEYIIGLTSTSGTLIPAEVHRSPLLDSTLGAGGFSGSSGSINRLSLVLHQVAMPQDVLPEVDEIPKAHRSRLEEAIPVDFQPKHHSEHKFEKLVPSEYMPAEASPFSVEGSWLAQEYKSTKQAVLLESGASPPPDSNNYWPHNELLIIHYVLNQKIERLGLAAIEANSESPNESPGATILPGITKASEADTPETGGDSSQKISEEYPLPTVIDSSNERRASLHRNDNTDNLRCQDNKPN</sequence>
<name>A0AAD3TH06_NEPGR</name>
<gene>
    <name evidence="4" type="ORF">Nepgr_031160</name>
</gene>
<dbReference type="InterPro" id="IPR055164">
    <property type="entry name" value="EDR1/CTR1/ARMC3-like_pept-like"/>
</dbReference>
<feature type="domain" description="EDR1/CTR1/ARMC3-like peptidase-like" evidence="3">
    <location>
        <begin position="101"/>
        <end position="216"/>
    </location>
</feature>
<evidence type="ECO:0000256" key="2">
    <source>
        <dbReference type="SAM" id="MobiDB-lite"/>
    </source>
</evidence>
<feature type="compositionally biased region" description="Basic and acidic residues" evidence="2">
    <location>
        <begin position="416"/>
        <end position="440"/>
    </location>
</feature>
<keyword evidence="1" id="KW-0677">Repeat</keyword>
<dbReference type="AlphaFoldDB" id="A0AAD3TH06"/>
<dbReference type="PANTHER" id="PTHR46618:SF1">
    <property type="entry name" value="ARMADILLO REPEAT-CONTAINING PROTEIN 3"/>
    <property type="match status" value="1"/>
</dbReference>
<feature type="region of interest" description="Disordered" evidence="2">
    <location>
        <begin position="368"/>
        <end position="440"/>
    </location>
</feature>
<dbReference type="PANTHER" id="PTHR46618">
    <property type="entry name" value="ARMADILLO REPEAT-CONTAINING PROTEIN 3"/>
    <property type="match status" value="1"/>
</dbReference>
<reference evidence="4" key="1">
    <citation type="submission" date="2023-05" db="EMBL/GenBank/DDBJ databases">
        <title>Nepenthes gracilis genome sequencing.</title>
        <authorList>
            <person name="Fukushima K."/>
        </authorList>
    </citation>
    <scope>NUCLEOTIDE SEQUENCE</scope>
    <source>
        <strain evidence="4">SING2019-196</strain>
    </source>
</reference>
<dbReference type="Pfam" id="PF14381">
    <property type="entry name" value="EDR1_CTR1_ARMC3_pept"/>
    <property type="match status" value="1"/>
</dbReference>
<organism evidence="4 5">
    <name type="scientific">Nepenthes gracilis</name>
    <name type="common">Slender pitcher plant</name>
    <dbReference type="NCBI Taxonomy" id="150966"/>
    <lineage>
        <taxon>Eukaryota</taxon>
        <taxon>Viridiplantae</taxon>
        <taxon>Streptophyta</taxon>
        <taxon>Embryophyta</taxon>
        <taxon>Tracheophyta</taxon>
        <taxon>Spermatophyta</taxon>
        <taxon>Magnoliopsida</taxon>
        <taxon>eudicotyledons</taxon>
        <taxon>Gunneridae</taxon>
        <taxon>Pentapetalae</taxon>
        <taxon>Caryophyllales</taxon>
        <taxon>Nepenthaceae</taxon>
        <taxon>Nepenthes</taxon>
    </lineage>
</organism>
<proteinExistence type="predicted"/>
<dbReference type="EMBL" id="BSYO01000036">
    <property type="protein sequence ID" value="GMH29317.1"/>
    <property type="molecule type" value="Genomic_DNA"/>
</dbReference>
<dbReference type="Proteomes" id="UP001279734">
    <property type="component" value="Unassembled WGS sequence"/>
</dbReference>
<protein>
    <recommendedName>
        <fullName evidence="3">EDR1/CTR1/ARMC3-like peptidase-like domain-containing protein</fullName>
    </recommendedName>
</protein>
<keyword evidence="5" id="KW-1185">Reference proteome</keyword>
<accession>A0AAD3TH06</accession>